<keyword evidence="5" id="KW-1185">Reference proteome</keyword>
<dbReference type="PANTHER" id="PTHR13009:SF22">
    <property type="entry name" value="LD43819P"/>
    <property type="match status" value="1"/>
</dbReference>
<evidence type="ECO:0000259" key="3">
    <source>
        <dbReference type="SMART" id="SM01000"/>
    </source>
</evidence>
<dbReference type="AlphaFoldDB" id="A0A550C369"/>
<dbReference type="GO" id="GO:0006457">
    <property type="term" value="P:protein folding"/>
    <property type="evidence" value="ECO:0007669"/>
    <property type="project" value="TreeGrafter"/>
</dbReference>
<dbReference type="EMBL" id="VDMD01000029">
    <property type="protein sequence ID" value="TRM59243.1"/>
    <property type="molecule type" value="Genomic_DNA"/>
</dbReference>
<dbReference type="Gene3D" id="3.15.10.20">
    <property type="entry name" value="Activator of Hsp90 ATPase Aha1, N-terminal domain"/>
    <property type="match status" value="1"/>
</dbReference>
<dbReference type="InterPro" id="IPR015310">
    <property type="entry name" value="AHSA1-like_N"/>
</dbReference>
<dbReference type="PANTHER" id="PTHR13009">
    <property type="entry name" value="HEAT SHOCK PROTEIN 90 HSP90 CO-CHAPERONE AHA-1"/>
    <property type="match status" value="1"/>
</dbReference>
<dbReference type="InterPro" id="IPR023393">
    <property type="entry name" value="START-like_dom_sf"/>
</dbReference>
<dbReference type="InterPro" id="IPR036338">
    <property type="entry name" value="Aha1"/>
</dbReference>
<dbReference type="OrthoDB" id="567237at2759"/>
<dbReference type="CDD" id="cd08892">
    <property type="entry name" value="SRPBCC_Aha1"/>
    <property type="match status" value="1"/>
</dbReference>
<dbReference type="GO" id="GO:0005829">
    <property type="term" value="C:cytosol"/>
    <property type="evidence" value="ECO:0007669"/>
    <property type="project" value="TreeGrafter"/>
</dbReference>
<gene>
    <name evidence="4" type="ORF">BD626DRAFT_508692</name>
</gene>
<name>A0A550C369_9AGAR</name>
<dbReference type="SUPFAM" id="SSF103111">
    <property type="entry name" value="Activator of Hsp90 ATPase, Aha1"/>
    <property type="match status" value="1"/>
</dbReference>
<dbReference type="SUPFAM" id="SSF55961">
    <property type="entry name" value="Bet v1-like"/>
    <property type="match status" value="1"/>
</dbReference>
<proteinExistence type="inferred from homology"/>
<dbReference type="Gene3D" id="3.30.530.20">
    <property type="match status" value="1"/>
</dbReference>
<dbReference type="Proteomes" id="UP000320762">
    <property type="component" value="Unassembled WGS sequence"/>
</dbReference>
<protein>
    <submittedName>
        <fullName evidence="4">Activator of Hsp90 ATPase</fullName>
    </submittedName>
</protein>
<evidence type="ECO:0000313" key="5">
    <source>
        <dbReference type="Proteomes" id="UP000320762"/>
    </source>
</evidence>
<feature type="region of interest" description="Disordered" evidence="2">
    <location>
        <begin position="157"/>
        <end position="197"/>
    </location>
</feature>
<feature type="domain" description="Activator of Hsp90 ATPase AHSA1-like N-terminal" evidence="3">
    <location>
        <begin position="15"/>
        <end position="154"/>
    </location>
</feature>
<dbReference type="STRING" id="97359.A0A550C369"/>
<accession>A0A550C369</accession>
<comment type="caution">
    <text evidence="4">The sequence shown here is derived from an EMBL/GenBank/DDBJ whole genome shotgun (WGS) entry which is preliminary data.</text>
</comment>
<dbReference type="GO" id="GO:0001671">
    <property type="term" value="F:ATPase activator activity"/>
    <property type="evidence" value="ECO:0007669"/>
    <property type="project" value="InterPro"/>
</dbReference>
<reference evidence="4 5" key="1">
    <citation type="journal article" date="2019" name="New Phytol.">
        <title>Comparative genomics reveals unique wood-decay strategies and fruiting body development in the Schizophyllaceae.</title>
        <authorList>
            <person name="Almasi E."/>
            <person name="Sahu N."/>
            <person name="Krizsan K."/>
            <person name="Balint B."/>
            <person name="Kovacs G.M."/>
            <person name="Kiss B."/>
            <person name="Cseklye J."/>
            <person name="Drula E."/>
            <person name="Henrissat B."/>
            <person name="Nagy I."/>
            <person name="Chovatia M."/>
            <person name="Adam C."/>
            <person name="LaButti K."/>
            <person name="Lipzen A."/>
            <person name="Riley R."/>
            <person name="Grigoriev I.V."/>
            <person name="Nagy L.G."/>
        </authorList>
    </citation>
    <scope>NUCLEOTIDE SEQUENCE [LARGE SCALE GENOMIC DNA]</scope>
    <source>
        <strain evidence="4 5">NL-1724</strain>
    </source>
</reference>
<dbReference type="Pfam" id="PF08327">
    <property type="entry name" value="AHSA1"/>
    <property type="match status" value="1"/>
</dbReference>
<comment type="similarity">
    <text evidence="1">Belongs to the AHA1 family.</text>
</comment>
<sequence>MSSMPLSTANWHWKNKNVTGWGKEWFERELATISITGDTDGQSVRVDSVTEVDGDVELGQRKSKLLTIYDCKITLQWSGKTTGGEDVSGRVVIPEVSHENTLDGHDDVVYQWELTTASSPDVLAVYQLAKKRLPAALEAKFAEFPVALIQTHGKDIQIGTPSASGTTTPATTTSATTSASAPKPTAAPTQKTAPAPAKAVNTAGVSAEASFMASADDLFSLLTDEKRIPMWTRAPAQSQPKEGAEFSLFGGGVKGKFVSLKPPTEVVQTWALQSPTWPAGHFATLTMTFTQSSDSTKLTLSLNGVPKGMEDEIRKNLEGYYIHGLKSIGLGTVL</sequence>
<dbReference type="GO" id="GO:0051087">
    <property type="term" value="F:protein-folding chaperone binding"/>
    <property type="evidence" value="ECO:0007669"/>
    <property type="project" value="InterPro"/>
</dbReference>
<dbReference type="Pfam" id="PF09229">
    <property type="entry name" value="Aha1_N"/>
    <property type="match status" value="1"/>
</dbReference>
<evidence type="ECO:0000256" key="2">
    <source>
        <dbReference type="SAM" id="MobiDB-lite"/>
    </source>
</evidence>
<dbReference type="InterPro" id="IPR013538">
    <property type="entry name" value="ASHA1/2-like_C"/>
</dbReference>
<evidence type="ECO:0000313" key="4">
    <source>
        <dbReference type="EMBL" id="TRM59243.1"/>
    </source>
</evidence>
<dbReference type="SMART" id="SM01000">
    <property type="entry name" value="Aha1_N"/>
    <property type="match status" value="1"/>
</dbReference>
<evidence type="ECO:0000256" key="1">
    <source>
        <dbReference type="ARBA" id="ARBA00006817"/>
    </source>
</evidence>
<organism evidence="4 5">
    <name type="scientific">Schizophyllum amplum</name>
    <dbReference type="NCBI Taxonomy" id="97359"/>
    <lineage>
        <taxon>Eukaryota</taxon>
        <taxon>Fungi</taxon>
        <taxon>Dikarya</taxon>
        <taxon>Basidiomycota</taxon>
        <taxon>Agaricomycotina</taxon>
        <taxon>Agaricomycetes</taxon>
        <taxon>Agaricomycetidae</taxon>
        <taxon>Agaricales</taxon>
        <taxon>Schizophyllaceae</taxon>
        <taxon>Schizophyllum</taxon>
    </lineage>
</organism>
<feature type="compositionally biased region" description="Low complexity" evidence="2">
    <location>
        <begin position="160"/>
        <end position="197"/>
    </location>
</feature>